<accession>G7YRY9</accession>
<evidence type="ECO:0000313" key="3">
    <source>
        <dbReference type="Proteomes" id="UP000008909"/>
    </source>
</evidence>
<feature type="region of interest" description="Disordered" evidence="1">
    <location>
        <begin position="514"/>
        <end position="534"/>
    </location>
</feature>
<sequence length="554" mass="59840">MPKDPLSKQLYIFAAIFVVATAVVTAVTVKDIRYNRSVAQNSVLATRPHTRLKRQLDSQTIPFAHSTGLIDSPESRTIAAAVCKAHCLKGCVDNLKQKAITDATVDEVVKVLSDVPTQLRSECIRLSPGFLYYEECEQACEADKPYNECVQMCEGELYTKLRARVSSNHSTDASSPLQADSAMHVTPNPEAKGPLSAQNISPDLAGMQHKLAVGRQRNRRPPTRGTANKSALSNESMEIASDLDDEGCTAFFSSPSVVSTPYTTPKLESIDEELVTTQVSRDLTEVVSTTPFSRAKAPARPPQPDLTPLLVITEPKEACPLSPEPKQQRMSVTGLSPNVHHVNAIQEIFQELDVSEPSVSASPSPAPVVDDDEPAQRPLNEEKEKETEANPRRLRSLSSSDRDDSLRRTSLLSSGSRAPDSSKRPLSMFSAEPVDQSPLAEVSHSSTTEKRGSTSDEEKTSSSATNSHPAVKSLHGVRHSLPAPDAVLKPVNGICSGVSDDLGSVSDRASVFGAHLHSPKLTADSPRRRSKESTNSSVSLISFATFVVPPRIVV</sequence>
<feature type="compositionally biased region" description="Basic and acidic residues" evidence="1">
    <location>
        <begin position="447"/>
        <end position="460"/>
    </location>
</feature>
<dbReference type="Proteomes" id="UP000008909">
    <property type="component" value="Unassembled WGS sequence"/>
</dbReference>
<evidence type="ECO:0000256" key="1">
    <source>
        <dbReference type="SAM" id="MobiDB-lite"/>
    </source>
</evidence>
<feature type="region of interest" description="Disordered" evidence="1">
    <location>
        <begin position="168"/>
        <end position="235"/>
    </location>
</feature>
<dbReference type="EMBL" id="DF144070">
    <property type="protein sequence ID" value="GAA55719.1"/>
    <property type="molecule type" value="Genomic_DNA"/>
</dbReference>
<evidence type="ECO:0000313" key="2">
    <source>
        <dbReference type="EMBL" id="GAA55719.1"/>
    </source>
</evidence>
<dbReference type="AlphaFoldDB" id="G7YRY9"/>
<name>G7YRY9_CLOSI</name>
<organism evidence="2 3">
    <name type="scientific">Clonorchis sinensis</name>
    <name type="common">Chinese liver fluke</name>
    <dbReference type="NCBI Taxonomy" id="79923"/>
    <lineage>
        <taxon>Eukaryota</taxon>
        <taxon>Metazoa</taxon>
        <taxon>Spiralia</taxon>
        <taxon>Lophotrochozoa</taxon>
        <taxon>Platyhelminthes</taxon>
        <taxon>Trematoda</taxon>
        <taxon>Digenea</taxon>
        <taxon>Opisthorchiida</taxon>
        <taxon>Opisthorchiata</taxon>
        <taxon>Opisthorchiidae</taxon>
        <taxon>Clonorchis</taxon>
    </lineage>
</organism>
<feature type="compositionally biased region" description="Low complexity" evidence="1">
    <location>
        <begin position="408"/>
        <end position="417"/>
    </location>
</feature>
<gene>
    <name evidence="2" type="ORF">CLF_108838</name>
</gene>
<protein>
    <submittedName>
        <fullName evidence="2">Uncharacterized protein</fullName>
    </submittedName>
</protein>
<reference evidence="2" key="1">
    <citation type="journal article" date="2011" name="Genome Biol.">
        <title>The draft genome of the carcinogenic human liver fluke Clonorchis sinensis.</title>
        <authorList>
            <person name="Wang X."/>
            <person name="Chen W."/>
            <person name="Huang Y."/>
            <person name="Sun J."/>
            <person name="Men J."/>
            <person name="Liu H."/>
            <person name="Luo F."/>
            <person name="Guo L."/>
            <person name="Lv X."/>
            <person name="Deng C."/>
            <person name="Zhou C."/>
            <person name="Fan Y."/>
            <person name="Li X."/>
            <person name="Huang L."/>
            <person name="Hu Y."/>
            <person name="Liang C."/>
            <person name="Hu X."/>
            <person name="Xu J."/>
            <person name="Yu X."/>
        </authorList>
    </citation>
    <scope>NUCLEOTIDE SEQUENCE [LARGE SCALE GENOMIC DNA]</scope>
    <source>
        <strain evidence="2">Henan</strain>
    </source>
</reference>
<feature type="compositionally biased region" description="Basic and acidic residues" evidence="1">
    <location>
        <begin position="379"/>
        <end position="391"/>
    </location>
</feature>
<feature type="region of interest" description="Disordered" evidence="1">
    <location>
        <begin position="353"/>
        <end position="478"/>
    </location>
</feature>
<feature type="compositionally biased region" description="Polar residues" evidence="1">
    <location>
        <begin position="225"/>
        <end position="235"/>
    </location>
</feature>
<feature type="compositionally biased region" description="Polar residues" evidence="1">
    <location>
        <begin position="168"/>
        <end position="178"/>
    </location>
</feature>
<proteinExistence type="predicted"/>
<reference key="2">
    <citation type="submission" date="2011-10" db="EMBL/GenBank/DDBJ databases">
        <title>The genome and transcriptome sequence of Clonorchis sinensis provide insights into the carcinogenic liver fluke.</title>
        <authorList>
            <person name="Wang X."/>
            <person name="Huang Y."/>
            <person name="Chen W."/>
            <person name="Liu H."/>
            <person name="Guo L."/>
            <person name="Chen Y."/>
            <person name="Luo F."/>
            <person name="Zhou W."/>
            <person name="Sun J."/>
            <person name="Mao Q."/>
            <person name="Liang P."/>
            <person name="Zhou C."/>
            <person name="Tian Y."/>
            <person name="Men J."/>
            <person name="Lv X."/>
            <person name="Huang L."/>
            <person name="Zhou J."/>
            <person name="Hu Y."/>
            <person name="Li R."/>
            <person name="Zhang F."/>
            <person name="Lei H."/>
            <person name="Li X."/>
            <person name="Hu X."/>
            <person name="Liang C."/>
            <person name="Xu J."/>
            <person name="Wu Z."/>
            <person name="Yu X."/>
        </authorList>
    </citation>
    <scope>NUCLEOTIDE SEQUENCE</scope>
    <source>
        <strain>Henan</strain>
    </source>
</reference>
<keyword evidence="3" id="KW-1185">Reference proteome</keyword>